<name>A0A919IFC0_9ACTN</name>
<dbReference type="CDD" id="cd01109">
    <property type="entry name" value="HTH_YyaN"/>
    <property type="match status" value="1"/>
</dbReference>
<dbReference type="AlphaFoldDB" id="A0A919IFC0"/>
<dbReference type="EMBL" id="BOMH01000018">
    <property type="protein sequence ID" value="GID64779.1"/>
    <property type="molecule type" value="Genomic_DNA"/>
</dbReference>
<dbReference type="SMART" id="SM00422">
    <property type="entry name" value="HTH_MERR"/>
    <property type="match status" value="1"/>
</dbReference>
<dbReference type="Gene3D" id="1.10.1660.10">
    <property type="match status" value="1"/>
</dbReference>
<dbReference type="InterPro" id="IPR000551">
    <property type="entry name" value="MerR-type_HTH_dom"/>
</dbReference>
<evidence type="ECO:0000256" key="1">
    <source>
        <dbReference type="ARBA" id="ARBA00023125"/>
    </source>
</evidence>
<dbReference type="PROSITE" id="PS00552">
    <property type="entry name" value="HTH_MERR_1"/>
    <property type="match status" value="1"/>
</dbReference>
<dbReference type="InterPro" id="IPR009061">
    <property type="entry name" value="DNA-bd_dom_put_sf"/>
</dbReference>
<evidence type="ECO:0000259" key="2">
    <source>
        <dbReference type="PROSITE" id="PS50937"/>
    </source>
</evidence>
<evidence type="ECO:0000313" key="4">
    <source>
        <dbReference type="Proteomes" id="UP000619479"/>
    </source>
</evidence>
<sequence length="128" mass="14588">MPYSPGEVAGKLGVSIDTLRYYERIGLLHGIERTTGGQRVFSDDDLGRIGLLRCLRDSGMPIARLRRFAELLHDGDEAAEQRVQLLAEHDREIDEKVAQLRGEQERVREKIAWYRAETVRQAGLKEAQ</sequence>
<dbReference type="PRINTS" id="PR00040">
    <property type="entry name" value="HTHMERR"/>
</dbReference>
<dbReference type="GO" id="GO:0003677">
    <property type="term" value="F:DNA binding"/>
    <property type="evidence" value="ECO:0007669"/>
    <property type="project" value="UniProtKB-KW"/>
</dbReference>
<dbReference type="InterPro" id="IPR047057">
    <property type="entry name" value="MerR_fam"/>
</dbReference>
<keyword evidence="4" id="KW-1185">Reference proteome</keyword>
<dbReference type="PROSITE" id="PS50937">
    <property type="entry name" value="HTH_MERR_2"/>
    <property type="match status" value="1"/>
</dbReference>
<dbReference type="RefSeq" id="WP_203740325.1">
    <property type="nucleotide sequence ID" value="NZ_BAAAUC010000025.1"/>
</dbReference>
<reference evidence="3" key="1">
    <citation type="submission" date="2021-01" db="EMBL/GenBank/DDBJ databases">
        <title>Whole genome shotgun sequence of Actinoplanes cyaneus NBRC 14990.</title>
        <authorList>
            <person name="Komaki H."/>
            <person name="Tamura T."/>
        </authorList>
    </citation>
    <scope>NUCLEOTIDE SEQUENCE</scope>
    <source>
        <strain evidence="3">NBRC 14990</strain>
    </source>
</reference>
<protein>
    <submittedName>
        <fullName evidence="3">MerR family transcriptional regulator</fullName>
    </submittedName>
</protein>
<keyword evidence="1" id="KW-0238">DNA-binding</keyword>
<dbReference type="SUPFAM" id="SSF46955">
    <property type="entry name" value="Putative DNA-binding domain"/>
    <property type="match status" value="1"/>
</dbReference>
<dbReference type="Proteomes" id="UP000619479">
    <property type="component" value="Unassembled WGS sequence"/>
</dbReference>
<accession>A0A919IFC0</accession>
<dbReference type="Pfam" id="PF13411">
    <property type="entry name" value="MerR_1"/>
    <property type="match status" value="1"/>
</dbReference>
<dbReference type="GO" id="GO:0003700">
    <property type="term" value="F:DNA-binding transcription factor activity"/>
    <property type="evidence" value="ECO:0007669"/>
    <property type="project" value="InterPro"/>
</dbReference>
<proteinExistence type="predicted"/>
<dbReference type="PANTHER" id="PTHR30204:SF98">
    <property type="entry name" value="HTH-TYPE TRANSCRIPTIONAL REGULATOR ADHR"/>
    <property type="match status" value="1"/>
</dbReference>
<comment type="caution">
    <text evidence="3">The sequence shown here is derived from an EMBL/GenBank/DDBJ whole genome shotgun (WGS) entry which is preliminary data.</text>
</comment>
<evidence type="ECO:0000313" key="3">
    <source>
        <dbReference type="EMBL" id="GID64779.1"/>
    </source>
</evidence>
<organism evidence="3 4">
    <name type="scientific">Actinoplanes cyaneus</name>
    <dbReference type="NCBI Taxonomy" id="52696"/>
    <lineage>
        <taxon>Bacteria</taxon>
        <taxon>Bacillati</taxon>
        <taxon>Actinomycetota</taxon>
        <taxon>Actinomycetes</taxon>
        <taxon>Micromonosporales</taxon>
        <taxon>Micromonosporaceae</taxon>
        <taxon>Actinoplanes</taxon>
    </lineage>
</organism>
<feature type="domain" description="HTH merR-type" evidence="2">
    <location>
        <begin position="1"/>
        <end position="71"/>
    </location>
</feature>
<gene>
    <name evidence="3" type="ORF">Acy02nite_26600</name>
</gene>
<dbReference type="PANTHER" id="PTHR30204">
    <property type="entry name" value="REDOX-CYCLING DRUG-SENSING TRANSCRIPTIONAL ACTIVATOR SOXR"/>
    <property type="match status" value="1"/>
</dbReference>